<comment type="caution">
    <text evidence="1">The sequence shown here is derived from an EMBL/GenBank/DDBJ whole genome shotgun (WGS) entry which is preliminary data.</text>
</comment>
<sequence>MAVIAFPRILSRFLAPNHYSLRRNKCICCVSPAARETKRKGSAIVWFKQDLRVDDHLGLMAASNYQAVLPLYVFDHRILSLYSDEMLELVLFALEDLRKSLKEQGSDVMIRFGRVENFIKELVDEVKATSIFAEEEVEYHLRMMIGIVDETFATTNFKDGKPNIFLWQTPFYDIKNLNDLPVSHNDFVKLQLPVTSPTQSPTLSGSKLEVDWGPLPTFDDLKKFMNENPWKLKESWTLIKNISAETILLEKLSKSGERSKRNLNVNHAPVKKPDASVFVTEKGNIVGGGTNAILNALAAYLRYLEGTARDDWQEVHERLRNAESRDGASFFTLFGPALCLGIISRRRVHYEAIKYEKERNAGFLSPFGYSTVTVAAAADAVCSMEWYWLMSLRSLISEGGIYSTRIWRWNGYLIQYTVAGNEGPAVLLVHGFGAFFEHYRDNIYGIAEGGNRVWAVTVLGFGKSEKPNMVYTELMWAELLRDFVVEVVGEPVHLIGNSIGGYFVAIVACLWHALVKSVVLINSAGNVVPEHSFTQFSNERQTSGPAWLGARLLLFYLRLNISNIVKQCYPTRTERVDDWLIGEMLRASHDPGVLVVLESIFSFNLSLPLSYLLEGFNEKVLIIQGMKDPISDSKSKLDMLREHCPWAIAPMMSGRKK</sequence>
<name>A0ACC1BKN8_9ROSI</name>
<dbReference type="EMBL" id="CM047900">
    <property type="protein sequence ID" value="KAJ0099536.1"/>
    <property type="molecule type" value="Genomic_DNA"/>
</dbReference>
<dbReference type="Proteomes" id="UP001164250">
    <property type="component" value="Chromosome 4"/>
</dbReference>
<protein>
    <submittedName>
        <fullName evidence="1">Uncharacterized protein</fullName>
    </submittedName>
</protein>
<evidence type="ECO:0000313" key="1">
    <source>
        <dbReference type="EMBL" id="KAJ0099536.1"/>
    </source>
</evidence>
<proteinExistence type="predicted"/>
<reference evidence="2" key="1">
    <citation type="journal article" date="2023" name="G3 (Bethesda)">
        <title>Genome assembly and association tests identify interacting loci associated with vigor, precocity, and sex in interspecific pistachio rootstocks.</title>
        <authorList>
            <person name="Palmer W."/>
            <person name="Jacygrad E."/>
            <person name="Sagayaradj S."/>
            <person name="Cavanaugh K."/>
            <person name="Han R."/>
            <person name="Bertier L."/>
            <person name="Beede B."/>
            <person name="Kafkas S."/>
            <person name="Golino D."/>
            <person name="Preece J."/>
            <person name="Michelmore R."/>
        </authorList>
    </citation>
    <scope>NUCLEOTIDE SEQUENCE [LARGE SCALE GENOMIC DNA]</scope>
</reference>
<gene>
    <name evidence="1" type="ORF">Patl1_19935</name>
</gene>
<keyword evidence="2" id="KW-1185">Reference proteome</keyword>
<evidence type="ECO:0000313" key="2">
    <source>
        <dbReference type="Proteomes" id="UP001164250"/>
    </source>
</evidence>
<accession>A0ACC1BKN8</accession>
<organism evidence="1 2">
    <name type="scientific">Pistacia atlantica</name>
    <dbReference type="NCBI Taxonomy" id="434234"/>
    <lineage>
        <taxon>Eukaryota</taxon>
        <taxon>Viridiplantae</taxon>
        <taxon>Streptophyta</taxon>
        <taxon>Embryophyta</taxon>
        <taxon>Tracheophyta</taxon>
        <taxon>Spermatophyta</taxon>
        <taxon>Magnoliopsida</taxon>
        <taxon>eudicotyledons</taxon>
        <taxon>Gunneridae</taxon>
        <taxon>Pentapetalae</taxon>
        <taxon>rosids</taxon>
        <taxon>malvids</taxon>
        <taxon>Sapindales</taxon>
        <taxon>Anacardiaceae</taxon>
        <taxon>Pistacia</taxon>
    </lineage>
</organism>